<evidence type="ECO:0000256" key="1">
    <source>
        <dbReference type="ARBA" id="ARBA00004651"/>
    </source>
</evidence>
<reference evidence="9 10" key="1">
    <citation type="journal article" date="2011" name="J. Bacteriol.">
        <title>Complete genome sequence of Acidaminococcus intestini RYC-MR95, a Gram-negative bacterium from the phylum Firmicutes.</title>
        <authorList>
            <person name="D'Auria G."/>
            <person name="Galan J.C."/>
            <person name="Rodriguez-Alcayna M."/>
            <person name="Moya A."/>
            <person name="Baquero F."/>
            <person name="Latorre A."/>
        </authorList>
    </citation>
    <scope>NUCLEOTIDE SEQUENCE [LARGE SCALE GENOMIC DNA]</scope>
    <source>
        <strain evidence="9 10">RyC-MR95</strain>
    </source>
</reference>
<evidence type="ECO:0000256" key="4">
    <source>
        <dbReference type="ARBA" id="ARBA00022692"/>
    </source>
</evidence>
<keyword evidence="5 7" id="KW-1133">Transmembrane helix</keyword>
<evidence type="ECO:0000256" key="7">
    <source>
        <dbReference type="SAM" id="Phobius"/>
    </source>
</evidence>
<feature type="transmembrane region" description="Helical" evidence="7">
    <location>
        <begin position="31"/>
        <end position="52"/>
    </location>
</feature>
<evidence type="ECO:0000313" key="9">
    <source>
        <dbReference type="EMBL" id="AEQ21344.1"/>
    </source>
</evidence>
<dbReference type="HOGENOM" id="CLU_064906_2_1_9"/>
<feature type="transmembrane region" description="Helical" evidence="7">
    <location>
        <begin position="184"/>
        <end position="203"/>
    </location>
</feature>
<dbReference type="GO" id="GO:0005886">
    <property type="term" value="C:plasma membrane"/>
    <property type="evidence" value="ECO:0007669"/>
    <property type="project" value="UniProtKB-SubCell"/>
</dbReference>
<evidence type="ECO:0000256" key="3">
    <source>
        <dbReference type="ARBA" id="ARBA00022475"/>
    </source>
</evidence>
<keyword evidence="10" id="KW-1185">Reference proteome</keyword>
<feature type="transmembrane region" description="Helical" evidence="7">
    <location>
        <begin position="155"/>
        <end position="178"/>
    </location>
</feature>
<feature type="transmembrane region" description="Helical" evidence="7">
    <location>
        <begin position="96"/>
        <end position="119"/>
    </location>
</feature>
<dbReference type="AlphaFoldDB" id="G4Q6J6"/>
<dbReference type="InParanoid" id="G4Q6J6"/>
<gene>
    <name evidence="9" type="ordered locus">Acin_0091</name>
</gene>
<sequence>MWLLWNLFDLAGTLSFAVSGAIVGAVKRMDIFGISVLAILTAVGGGMIRDVLSGHIPPAALRNPVPIGLALLAAIVTSYCISSYRLEGRRKKFLNLLYIAADTIGLASFTVTGTMVGLSDGEPESYIFPVVLGLLTAVGGGVLRDLMAQKIPVVLVMDVYATASIAGSIMICLCWRFGAMDLAPIIGALVVIILRVLAVQFKWQLYRPVK</sequence>
<protein>
    <recommendedName>
        <fullName evidence="8">Glycine transporter domain-containing protein</fullName>
    </recommendedName>
</protein>
<feature type="transmembrane region" description="Helical" evidence="7">
    <location>
        <begin position="64"/>
        <end position="84"/>
    </location>
</feature>
<evidence type="ECO:0000256" key="5">
    <source>
        <dbReference type="ARBA" id="ARBA00022989"/>
    </source>
</evidence>
<accession>G4Q6J6</accession>
<dbReference type="Pfam" id="PF03458">
    <property type="entry name" value="Gly_transporter"/>
    <property type="match status" value="2"/>
</dbReference>
<evidence type="ECO:0000313" key="10">
    <source>
        <dbReference type="Proteomes" id="UP000007093"/>
    </source>
</evidence>
<keyword evidence="6 7" id="KW-0472">Membrane</keyword>
<feature type="domain" description="Glycine transporter" evidence="8">
    <location>
        <begin position="7"/>
        <end position="80"/>
    </location>
</feature>
<dbReference type="PATRIC" id="fig|568816.4.peg.86"/>
<proteinExistence type="inferred from homology"/>
<dbReference type="PANTHER" id="PTHR30506:SF3">
    <property type="entry name" value="UPF0126 INNER MEMBRANE PROTEIN YADS-RELATED"/>
    <property type="match status" value="1"/>
</dbReference>
<evidence type="ECO:0000256" key="6">
    <source>
        <dbReference type="ARBA" id="ARBA00023136"/>
    </source>
</evidence>
<dbReference type="RefSeq" id="WP_009015624.1">
    <property type="nucleotide sequence ID" value="NC_016077.1"/>
</dbReference>
<dbReference type="Proteomes" id="UP000007093">
    <property type="component" value="Chromosome"/>
</dbReference>
<dbReference type="eggNOG" id="COG2860">
    <property type="taxonomic scope" value="Bacteria"/>
</dbReference>
<feature type="transmembrane region" description="Helical" evidence="7">
    <location>
        <begin position="6"/>
        <end position="26"/>
    </location>
</feature>
<organism evidence="9 10">
    <name type="scientific">Acidaminococcus intestini (strain RyC-MR95)</name>
    <dbReference type="NCBI Taxonomy" id="568816"/>
    <lineage>
        <taxon>Bacteria</taxon>
        <taxon>Bacillati</taxon>
        <taxon>Bacillota</taxon>
        <taxon>Negativicutes</taxon>
        <taxon>Acidaminococcales</taxon>
        <taxon>Acidaminococcaceae</taxon>
        <taxon>Acidaminococcus</taxon>
    </lineage>
</organism>
<dbReference type="GeneID" id="92877811"/>
<name>G4Q6J6_ACIIR</name>
<comment type="similarity">
    <text evidence="2">Belongs to the UPF0126 family.</text>
</comment>
<dbReference type="EMBL" id="CP003058">
    <property type="protein sequence ID" value="AEQ21344.1"/>
    <property type="molecule type" value="Genomic_DNA"/>
</dbReference>
<feature type="domain" description="Glycine transporter" evidence="8">
    <location>
        <begin position="100"/>
        <end position="175"/>
    </location>
</feature>
<keyword evidence="3" id="KW-1003">Cell membrane</keyword>
<dbReference type="KEGG" id="ain:Acin_0091"/>
<dbReference type="InterPro" id="IPR005115">
    <property type="entry name" value="Gly_transporter"/>
</dbReference>
<evidence type="ECO:0000259" key="8">
    <source>
        <dbReference type="Pfam" id="PF03458"/>
    </source>
</evidence>
<evidence type="ECO:0000256" key="2">
    <source>
        <dbReference type="ARBA" id="ARBA00008193"/>
    </source>
</evidence>
<feature type="transmembrane region" description="Helical" evidence="7">
    <location>
        <begin position="125"/>
        <end position="143"/>
    </location>
</feature>
<dbReference type="FunCoup" id="G4Q6J6">
    <property type="interactions" value="102"/>
</dbReference>
<dbReference type="PANTHER" id="PTHR30506">
    <property type="entry name" value="INNER MEMBRANE PROTEIN"/>
    <property type="match status" value="1"/>
</dbReference>
<comment type="subcellular location">
    <subcellularLocation>
        <location evidence="1">Cell membrane</location>
        <topology evidence="1">Multi-pass membrane protein</topology>
    </subcellularLocation>
</comment>
<keyword evidence="4 7" id="KW-0812">Transmembrane</keyword>